<evidence type="ECO:0000256" key="4">
    <source>
        <dbReference type="ARBA" id="ARBA00023163"/>
    </source>
</evidence>
<evidence type="ECO:0008006" key="8">
    <source>
        <dbReference type="Google" id="ProtNLM"/>
    </source>
</evidence>
<dbReference type="GO" id="GO:0003713">
    <property type="term" value="F:transcription coactivator activity"/>
    <property type="evidence" value="ECO:0000318"/>
    <property type="project" value="GO_Central"/>
</dbReference>
<comment type="similarity">
    <text evidence="2">Belongs to the Mediator complex subunit 27 family.</text>
</comment>
<dbReference type="Pfam" id="PF11571">
    <property type="entry name" value="Med27"/>
    <property type="match status" value="1"/>
</dbReference>
<evidence type="ECO:0000256" key="1">
    <source>
        <dbReference type="ARBA" id="ARBA00004123"/>
    </source>
</evidence>
<evidence type="ECO:0000256" key="2">
    <source>
        <dbReference type="ARBA" id="ARBA00008048"/>
    </source>
</evidence>
<dbReference type="PANTHER" id="PTHR13130:SF4">
    <property type="entry name" value="MEDIATOR OF RNA POLYMERASE II TRANSCRIPTION SUBUNIT 27"/>
    <property type="match status" value="1"/>
</dbReference>
<organism evidence="6 7">
    <name type="scientific">Trichomonas vaginalis (strain ATCC PRA-98 / G3)</name>
    <dbReference type="NCBI Taxonomy" id="412133"/>
    <lineage>
        <taxon>Eukaryota</taxon>
        <taxon>Metamonada</taxon>
        <taxon>Parabasalia</taxon>
        <taxon>Trichomonadida</taxon>
        <taxon>Trichomonadidae</taxon>
        <taxon>Trichomonas</taxon>
    </lineage>
</organism>
<keyword evidence="5" id="KW-0539">Nucleus</keyword>
<keyword evidence="4" id="KW-0804">Transcription</keyword>
<dbReference type="STRING" id="5722.A2D8U3"/>
<dbReference type="VEuPathDB" id="TrichDB:TVAG_186500"/>
<sequence>MNADREVLLEETLQKTLTQLKNHIWSDIDALATTGTLPPDQIFKQAAHDLDHIKLINSMLLTTKDINIEKNDIKKCEDSVEFRRISDFFQTNAERFLKESPVYKYNFNELIPELNSVLDESVSFTDGFLPFISIPVADIFTVKIIFSLENQPAFVVVHGATEYEKSQFEQSDFRVFRTLSVYFSRALPDFILKYKSKAIVEFAIWLKSYKNLFSAPCTKCEQFISRDLTGDLLPPIIRTITSCLPYHIRCAPFEIELPDFGYVTLMSEEQMQEKLSHPGK</sequence>
<dbReference type="AlphaFoldDB" id="A2D8U3"/>
<evidence type="ECO:0000313" key="7">
    <source>
        <dbReference type="Proteomes" id="UP000001542"/>
    </source>
</evidence>
<name>A2D8U3_TRIV3</name>
<comment type="subcellular location">
    <subcellularLocation>
        <location evidence="1">Nucleus</location>
    </subcellularLocation>
</comment>
<dbReference type="InterPro" id="IPR021627">
    <property type="entry name" value="Mediator_Med27"/>
</dbReference>
<dbReference type="InParanoid" id="A2D8U3"/>
<gene>
    <name evidence="6" type="ORF">TVAG_186500</name>
</gene>
<reference evidence="6" key="2">
    <citation type="journal article" date="2007" name="Science">
        <title>Draft genome sequence of the sexually transmitted pathogen Trichomonas vaginalis.</title>
        <authorList>
            <person name="Carlton J.M."/>
            <person name="Hirt R.P."/>
            <person name="Silva J.C."/>
            <person name="Delcher A.L."/>
            <person name="Schatz M."/>
            <person name="Zhao Q."/>
            <person name="Wortman J.R."/>
            <person name="Bidwell S.L."/>
            <person name="Alsmark U.C.M."/>
            <person name="Besteiro S."/>
            <person name="Sicheritz-Ponten T."/>
            <person name="Noel C.J."/>
            <person name="Dacks J.B."/>
            <person name="Foster P.G."/>
            <person name="Simillion C."/>
            <person name="Van de Peer Y."/>
            <person name="Miranda-Saavedra D."/>
            <person name="Barton G.J."/>
            <person name="Westrop G.D."/>
            <person name="Mueller S."/>
            <person name="Dessi D."/>
            <person name="Fiori P.L."/>
            <person name="Ren Q."/>
            <person name="Paulsen I."/>
            <person name="Zhang H."/>
            <person name="Bastida-Corcuera F.D."/>
            <person name="Simoes-Barbosa A."/>
            <person name="Brown M.T."/>
            <person name="Hayes R.D."/>
            <person name="Mukherjee M."/>
            <person name="Okumura C.Y."/>
            <person name="Schneider R."/>
            <person name="Smith A.J."/>
            <person name="Vanacova S."/>
            <person name="Villalvazo M."/>
            <person name="Haas B.J."/>
            <person name="Pertea M."/>
            <person name="Feldblyum T.V."/>
            <person name="Utterback T.R."/>
            <person name="Shu C.L."/>
            <person name="Osoegawa K."/>
            <person name="de Jong P.J."/>
            <person name="Hrdy I."/>
            <person name="Horvathova L."/>
            <person name="Zubacova Z."/>
            <person name="Dolezal P."/>
            <person name="Malik S.B."/>
            <person name="Logsdon J.M. Jr."/>
            <person name="Henze K."/>
            <person name="Gupta A."/>
            <person name="Wang C.C."/>
            <person name="Dunne R.L."/>
            <person name="Upcroft J.A."/>
            <person name="Upcroft P."/>
            <person name="White O."/>
            <person name="Salzberg S.L."/>
            <person name="Tang P."/>
            <person name="Chiu C.-H."/>
            <person name="Lee Y.-S."/>
            <person name="Embley T.M."/>
            <person name="Coombs G.H."/>
            <person name="Mottram J.C."/>
            <person name="Tachezy J."/>
            <person name="Fraser-Liggett C.M."/>
            <person name="Johnson P.J."/>
        </authorList>
    </citation>
    <scope>NUCLEOTIDE SEQUENCE [LARGE SCALE GENOMIC DNA]</scope>
    <source>
        <strain evidence="6">G3</strain>
    </source>
</reference>
<dbReference type="EMBL" id="DS113179">
    <property type="protein sequence ID" value="EAY23342.1"/>
    <property type="molecule type" value="Genomic_DNA"/>
</dbReference>
<dbReference type="VEuPathDB" id="TrichDB:TVAGG3_0388180"/>
<proteinExistence type="inferred from homology"/>
<keyword evidence="7" id="KW-1185">Reference proteome</keyword>
<dbReference type="RefSeq" id="XP_001584328.1">
    <property type="nucleotide sequence ID" value="XM_001584278.1"/>
</dbReference>
<dbReference type="GO" id="GO:0016592">
    <property type="term" value="C:mediator complex"/>
    <property type="evidence" value="ECO:0000318"/>
    <property type="project" value="GO_Central"/>
</dbReference>
<evidence type="ECO:0000256" key="5">
    <source>
        <dbReference type="ARBA" id="ARBA00023242"/>
    </source>
</evidence>
<dbReference type="GO" id="GO:0006357">
    <property type="term" value="P:regulation of transcription by RNA polymerase II"/>
    <property type="evidence" value="ECO:0000318"/>
    <property type="project" value="GO_Central"/>
</dbReference>
<dbReference type="OrthoDB" id="10261040at2759"/>
<evidence type="ECO:0000313" key="6">
    <source>
        <dbReference type="EMBL" id="EAY23342.1"/>
    </source>
</evidence>
<evidence type="ECO:0000256" key="3">
    <source>
        <dbReference type="ARBA" id="ARBA00023015"/>
    </source>
</evidence>
<accession>A2D8U3</accession>
<keyword evidence="3" id="KW-0805">Transcription regulation</keyword>
<dbReference type="PANTHER" id="PTHR13130">
    <property type="entry name" value="34 KDA TRANSCRIPTIONAL CO-ACTIVATOR-RELATED"/>
    <property type="match status" value="1"/>
</dbReference>
<dbReference type="Proteomes" id="UP000001542">
    <property type="component" value="Unassembled WGS sequence"/>
</dbReference>
<dbReference type="KEGG" id="tva:5468904"/>
<reference evidence="6" key="1">
    <citation type="submission" date="2006-10" db="EMBL/GenBank/DDBJ databases">
        <authorList>
            <person name="Amadeo P."/>
            <person name="Zhao Q."/>
            <person name="Wortman J."/>
            <person name="Fraser-Liggett C."/>
            <person name="Carlton J."/>
        </authorList>
    </citation>
    <scope>NUCLEOTIDE SEQUENCE</scope>
    <source>
        <strain evidence="6">G3</strain>
    </source>
</reference>
<protein>
    <recommendedName>
        <fullName evidence="8">Mediator of RNA polymerase II transcription subunit 27</fullName>
    </recommendedName>
</protein>
<dbReference type="SMR" id="A2D8U3"/>